<keyword evidence="2" id="KW-1185">Reference proteome</keyword>
<accession>A0A0K1RV64</accession>
<dbReference type="InterPro" id="IPR013424">
    <property type="entry name" value="Ice-binding_C"/>
</dbReference>
<evidence type="ECO:0000313" key="1">
    <source>
        <dbReference type="EMBL" id="AKV65690.1"/>
    </source>
</evidence>
<dbReference type="EMBL" id="CP011339">
    <property type="protein sequence ID" value="AKV65690.1"/>
    <property type="molecule type" value="Genomic_DNA"/>
</dbReference>
<dbReference type="KEGG" id="mpk:VL20_465"/>
<dbReference type="NCBIfam" id="TIGR02913">
    <property type="entry name" value="HAF_rpt"/>
    <property type="match status" value="5"/>
</dbReference>
<dbReference type="RefSeq" id="WP_052275431.1">
    <property type="nucleotide sequence ID" value="NZ_CP011339.1"/>
</dbReference>
<evidence type="ECO:0008006" key="3">
    <source>
        <dbReference type="Google" id="ProtNLM"/>
    </source>
</evidence>
<dbReference type="NCBIfam" id="TIGR02595">
    <property type="entry name" value="PEP_CTERM"/>
    <property type="match status" value="1"/>
</dbReference>
<reference evidence="1 2" key="1">
    <citation type="journal article" date="2016" name="Stand. Genomic Sci.">
        <title>Complete genome sequence and genomic characterization of Microcystis panniformis FACHB 1757 by third-generation sequencing.</title>
        <authorList>
            <person name="Zhang J.Y."/>
            <person name="Guan R."/>
            <person name="Zhang H.J."/>
            <person name="Li H."/>
            <person name="Xiao P."/>
            <person name="Yu G.L."/>
            <person name="Du L."/>
            <person name="Cao D.M."/>
            <person name="Zhu B.C."/>
            <person name="Li R.H."/>
            <person name="Lu Z.H."/>
        </authorList>
    </citation>
    <scope>NUCLEOTIDE SEQUENCE [LARGE SCALE GENOMIC DNA]</scope>
    <source>
        <strain evidence="1 2">FACHB-1757</strain>
    </source>
</reference>
<dbReference type="PATRIC" id="fig|1638788.3.peg.467"/>
<name>A0A0K1RV64_9CHRO</name>
<dbReference type="Proteomes" id="UP000068167">
    <property type="component" value="Chromosome"/>
</dbReference>
<dbReference type="InterPro" id="IPR014262">
    <property type="entry name" value="HAF_rpt"/>
</dbReference>
<gene>
    <name evidence="1" type="ORF">VL20_465</name>
</gene>
<protein>
    <recommendedName>
        <fullName evidence="3">PEP-CTERM sorting domain-containing protein</fullName>
    </recommendedName>
</protein>
<sequence>MNKILANCISLGIGLGAIGVAVPVQAAPFFTGLGFLPGGSFSRSFAHGVSADGSVVVGESSSVNSPTEAFRWTQGTGMVGLGFLPGGGPSANLNAGSNALGISADGSVVVGYSNIPNVNGGYGGYEAFRWTQATGMVGLGDLPGGIFDSKATGVSADGSVVVGNGTGFYGTAFRWTQATGMVGLGYLPGGGYYAASSATGVSANGSVVVGNSTSANGIEVLGWQEAFRWTQGTGMVGLGDLPGGNFWSSAQNVSADGSVVVGQSSGAYGYEAFRWTQGTGMIGLGSLPGGLFVSAATGVSADGSVIVGYSVGGEVFVWNSTQGMRSLREILTNDYGLDLTGWGALSYAGNPQVSADGLTIVGQGWNPNGNLEAWIARLNPQNNPSVPEPSSILGLGLFSLVGFLIKKWS</sequence>
<evidence type="ECO:0000313" key="2">
    <source>
        <dbReference type="Proteomes" id="UP000068167"/>
    </source>
</evidence>
<organism evidence="1 2">
    <name type="scientific">Microcystis panniformis FACHB-1757</name>
    <dbReference type="NCBI Taxonomy" id="1638788"/>
    <lineage>
        <taxon>Bacteria</taxon>
        <taxon>Bacillati</taxon>
        <taxon>Cyanobacteriota</taxon>
        <taxon>Cyanophyceae</taxon>
        <taxon>Oscillatoriophycideae</taxon>
        <taxon>Chroococcales</taxon>
        <taxon>Microcystaceae</taxon>
        <taxon>Microcystis</taxon>
    </lineage>
</organism>
<dbReference type="AlphaFoldDB" id="A0A0K1RV64"/>
<proteinExistence type="predicted"/>